<dbReference type="AlphaFoldDB" id="A0A3D8IWK5"/>
<organism evidence="2 3">
    <name type="scientific">Helicobacter cholecystus</name>
    <dbReference type="NCBI Taxonomy" id="45498"/>
    <lineage>
        <taxon>Bacteria</taxon>
        <taxon>Pseudomonadati</taxon>
        <taxon>Campylobacterota</taxon>
        <taxon>Epsilonproteobacteria</taxon>
        <taxon>Campylobacterales</taxon>
        <taxon>Helicobacteraceae</taxon>
        <taxon>Helicobacter</taxon>
    </lineage>
</organism>
<dbReference type="NCBIfam" id="TIGR03584">
    <property type="entry name" value="PseF"/>
    <property type="match status" value="1"/>
</dbReference>
<reference evidence="2 3" key="1">
    <citation type="submission" date="2018-04" db="EMBL/GenBank/DDBJ databases">
        <title>Novel Campyloabacter and Helicobacter Species and Strains.</title>
        <authorList>
            <person name="Mannion A.J."/>
            <person name="Shen Z."/>
            <person name="Fox J.G."/>
        </authorList>
    </citation>
    <scope>NUCLEOTIDE SEQUENCE [LARGE SCALE GENOMIC DNA]</scope>
    <source>
        <strain evidence="2 3">ATCC 700242</strain>
    </source>
</reference>
<dbReference type="InterPro" id="IPR020039">
    <property type="entry name" value="PseF"/>
</dbReference>
<dbReference type="CDD" id="cd02513">
    <property type="entry name" value="CMP-NeuAc_Synthase"/>
    <property type="match status" value="1"/>
</dbReference>
<dbReference type="Proteomes" id="UP000257067">
    <property type="component" value="Unassembled WGS sequence"/>
</dbReference>
<proteinExistence type="predicted"/>
<dbReference type="EMBL" id="NXLU01000002">
    <property type="protein sequence ID" value="RDU69667.1"/>
    <property type="molecule type" value="Genomic_DNA"/>
</dbReference>
<evidence type="ECO:0000313" key="2">
    <source>
        <dbReference type="EMBL" id="RDU69667.1"/>
    </source>
</evidence>
<dbReference type="InterPro" id="IPR029044">
    <property type="entry name" value="Nucleotide-diphossugar_trans"/>
</dbReference>
<dbReference type="InterPro" id="IPR050793">
    <property type="entry name" value="CMP-NeuNAc_synthase"/>
</dbReference>
<accession>A0A3D8IWK5</accession>
<dbReference type="Pfam" id="PF02348">
    <property type="entry name" value="CTP_transf_3"/>
    <property type="match status" value="1"/>
</dbReference>
<keyword evidence="2" id="KW-0548">Nucleotidyltransferase</keyword>
<dbReference type="InterPro" id="IPR003329">
    <property type="entry name" value="Cytidylyl_trans"/>
</dbReference>
<gene>
    <name evidence="2" type="primary">pseF</name>
    <name evidence="2" type="ORF">CQA62_03205</name>
</gene>
<dbReference type="SUPFAM" id="SSF53448">
    <property type="entry name" value="Nucleotide-diphospho-sugar transferases"/>
    <property type="match status" value="1"/>
</dbReference>
<dbReference type="PANTHER" id="PTHR21485:SF6">
    <property type="entry name" value="N-ACYLNEURAMINATE CYTIDYLYLTRANSFERASE-RELATED"/>
    <property type="match status" value="1"/>
</dbReference>
<dbReference type="Gene3D" id="3.90.550.10">
    <property type="entry name" value="Spore Coat Polysaccharide Biosynthesis Protein SpsA, Chain A"/>
    <property type="match status" value="1"/>
</dbReference>
<dbReference type="EC" id="2.7.7.81" evidence="1"/>
<evidence type="ECO:0000256" key="1">
    <source>
        <dbReference type="NCBIfam" id="TIGR03584"/>
    </source>
</evidence>
<name>A0A3D8IWK5_9HELI</name>
<dbReference type="RefSeq" id="WP_104724278.1">
    <property type="nucleotide sequence ID" value="NZ_FZNE01000003.1"/>
</dbReference>
<keyword evidence="3" id="KW-1185">Reference proteome</keyword>
<protein>
    <recommendedName>
        <fullName evidence="1">Pseudaminic acid cytidylyltransferase</fullName>
        <ecNumber evidence="1">2.7.7.81</ecNumber>
    </recommendedName>
</protein>
<dbReference type="GO" id="GO:0008781">
    <property type="term" value="F:N-acylneuraminate cytidylyltransferase activity"/>
    <property type="evidence" value="ECO:0007669"/>
    <property type="project" value="TreeGrafter"/>
</dbReference>
<sequence>MTTHSKLYCIIPARGGSKRIPQKNIKPFLGKPLIAYSILCAQSIGAEVIVSTDSKEIAKVAQEWGASVPFKREKSLSDDFTPTLDVIKDALLRTKISKDSLILTLYPTAPLLSTQTLQKALESFNQHASYVFSATRFDFTPFRGFSYQNNKLEMLYPEYQNTRSQDLLEIYHDAGQFYIGLAESFLEKKPIFSQKSIPYILPSLCVQDIDTLEDFKLAELKYKALYED</sequence>
<dbReference type="OrthoDB" id="9805604at2"/>
<dbReference type="PANTHER" id="PTHR21485">
    <property type="entry name" value="HAD SUPERFAMILY MEMBERS CMAS AND KDSC"/>
    <property type="match status" value="1"/>
</dbReference>
<comment type="caution">
    <text evidence="2">The sequence shown here is derived from an EMBL/GenBank/DDBJ whole genome shotgun (WGS) entry which is preliminary data.</text>
</comment>
<keyword evidence="2" id="KW-0808">Transferase</keyword>
<evidence type="ECO:0000313" key="3">
    <source>
        <dbReference type="Proteomes" id="UP000257067"/>
    </source>
</evidence>